<dbReference type="EMBL" id="CAMGZC010000089">
    <property type="protein sequence ID" value="CAI0643114.1"/>
    <property type="molecule type" value="Genomic_DNA"/>
</dbReference>
<proteinExistence type="inferred from homology"/>
<dbReference type="PANTHER" id="PTHR43591">
    <property type="entry name" value="METHYLTRANSFERASE"/>
    <property type="match status" value="1"/>
</dbReference>
<dbReference type="GO" id="GO:0008168">
    <property type="term" value="F:methyltransferase activity"/>
    <property type="evidence" value="ECO:0007669"/>
    <property type="project" value="TreeGrafter"/>
</dbReference>
<dbReference type="PANTHER" id="PTHR43591:SF24">
    <property type="entry name" value="2-METHOXY-6-POLYPRENYL-1,4-BENZOQUINOL METHYLASE, MITOCHONDRIAL"/>
    <property type="match status" value="1"/>
</dbReference>
<protein>
    <recommendedName>
        <fullName evidence="5">Methyltransferase domain-containing protein</fullName>
    </recommendedName>
</protein>
<keyword evidence="4" id="KW-1185">Reference proteome</keyword>
<evidence type="ECO:0000313" key="4">
    <source>
        <dbReference type="Proteomes" id="UP001152533"/>
    </source>
</evidence>
<dbReference type="CDD" id="cd02440">
    <property type="entry name" value="AdoMet_MTases"/>
    <property type="match status" value="1"/>
</dbReference>
<dbReference type="Gene3D" id="3.40.50.150">
    <property type="entry name" value="Vaccinia Virus protein VP39"/>
    <property type="match status" value="1"/>
</dbReference>
<evidence type="ECO:0000256" key="1">
    <source>
        <dbReference type="ARBA" id="ARBA00038158"/>
    </source>
</evidence>
<comment type="similarity">
    <text evidence="1">Belongs to the methyltransferase superfamily. LaeA methyltransferase family.</text>
</comment>
<dbReference type="SUPFAM" id="SSF53335">
    <property type="entry name" value="S-adenosyl-L-methionine-dependent methyltransferases"/>
    <property type="match status" value="1"/>
</dbReference>
<reference evidence="3" key="1">
    <citation type="submission" date="2022-08" db="EMBL/GenBank/DDBJ databases">
        <authorList>
            <person name="Giroux E."/>
            <person name="Giroux E."/>
        </authorList>
    </citation>
    <scope>NUCLEOTIDE SEQUENCE</scope>
    <source>
        <strain evidence="3">H1091258</strain>
    </source>
</reference>
<dbReference type="Proteomes" id="UP001152533">
    <property type="component" value="Unassembled WGS sequence"/>
</dbReference>
<gene>
    <name evidence="3" type="ORF">CGXH109_LOCUS21898</name>
</gene>
<comment type="caution">
    <text evidence="3">The sequence shown here is derived from an EMBL/GenBank/DDBJ whole genome shotgun (WGS) entry which is preliminary data.</text>
</comment>
<accession>A0A9W4RM26</accession>
<name>A0A9W4RM26_9PEZI</name>
<dbReference type="AlphaFoldDB" id="A0A9W4RM26"/>
<feature type="region of interest" description="Disordered" evidence="2">
    <location>
        <begin position="1"/>
        <end position="37"/>
    </location>
</feature>
<feature type="compositionally biased region" description="Low complexity" evidence="2">
    <location>
        <begin position="9"/>
        <end position="23"/>
    </location>
</feature>
<organism evidence="3 4">
    <name type="scientific">Colletotrichum noveboracense</name>
    <dbReference type="NCBI Taxonomy" id="2664923"/>
    <lineage>
        <taxon>Eukaryota</taxon>
        <taxon>Fungi</taxon>
        <taxon>Dikarya</taxon>
        <taxon>Ascomycota</taxon>
        <taxon>Pezizomycotina</taxon>
        <taxon>Sordariomycetes</taxon>
        <taxon>Hypocreomycetidae</taxon>
        <taxon>Glomerellales</taxon>
        <taxon>Glomerellaceae</taxon>
        <taxon>Colletotrichum</taxon>
        <taxon>Colletotrichum gloeosporioides species complex</taxon>
    </lineage>
</organism>
<evidence type="ECO:0000256" key="2">
    <source>
        <dbReference type="SAM" id="MobiDB-lite"/>
    </source>
</evidence>
<evidence type="ECO:0000313" key="3">
    <source>
        <dbReference type="EMBL" id="CAI0643114.1"/>
    </source>
</evidence>
<sequence length="368" mass="41670">MCGDNRSSPAADAAPAPVQANNPIQIVPDESTPDDVSAIGEVGDPSGFETLCSQLPPQSISSSSASVSSSILEYRYENGRTYHKYKDGKYMLPNDELENDRLDLQHNLFLLTFDNTLGLAPPCQKDSSVKRVLDVGTGTGIWAIDFGEDHPDAEVLGMDLSHSMPEYVPPNVKFEIDDLEEEWIYSRPFDYIHSRMMNSSISDWKVYLQKAFHHLSPGGYFELQEPDLIPHSDDGTLKPEHALSKCIDLMLEAAVIFGRPWKEISTLARTMEEVGFVDVKMHVFKWPSNGWPKDPKYKELGLWNNENLCSGFEGLCMAPFTRAHGWTREEVLVLMAEVRKDFRDRSIHAYWPIYSLYGRKPTEEETEK</sequence>
<evidence type="ECO:0008006" key="5">
    <source>
        <dbReference type="Google" id="ProtNLM"/>
    </source>
</evidence>
<dbReference type="InterPro" id="IPR029063">
    <property type="entry name" value="SAM-dependent_MTases_sf"/>
</dbReference>
<dbReference type="Pfam" id="PF13489">
    <property type="entry name" value="Methyltransf_23"/>
    <property type="match status" value="1"/>
</dbReference>